<proteinExistence type="predicted"/>
<evidence type="ECO:0000313" key="2">
    <source>
        <dbReference type="EMBL" id="EEE58124.1"/>
    </source>
</evidence>
<feature type="region of interest" description="Disordered" evidence="1">
    <location>
        <begin position="89"/>
        <end position="111"/>
    </location>
</feature>
<feature type="compositionally biased region" description="Polar residues" evidence="1">
    <location>
        <begin position="1"/>
        <end position="10"/>
    </location>
</feature>
<feature type="region of interest" description="Disordered" evidence="1">
    <location>
        <begin position="1"/>
        <end position="25"/>
    </location>
</feature>
<feature type="compositionally biased region" description="Pro residues" evidence="1">
    <location>
        <begin position="102"/>
        <end position="111"/>
    </location>
</feature>
<gene>
    <name evidence="2" type="ORF">OsJ_09021</name>
</gene>
<sequence length="111" mass="11320">MAALPLSQQAARRAAMPLSPQAAPRRCLTSQPLPRALGAKPIGPLPASTPPGPCAGFAGTLGEAAPVRSAGSRPWLAGCPAVPGLGAALHRARRRTARRTQRPPPPVSLQS</sequence>
<evidence type="ECO:0000256" key="1">
    <source>
        <dbReference type="SAM" id="MobiDB-lite"/>
    </source>
</evidence>
<feature type="compositionally biased region" description="Basic residues" evidence="1">
    <location>
        <begin position="90"/>
        <end position="101"/>
    </location>
</feature>
<organism evidence="2">
    <name type="scientific">Oryza sativa subsp. japonica</name>
    <name type="common">Rice</name>
    <dbReference type="NCBI Taxonomy" id="39947"/>
    <lineage>
        <taxon>Eukaryota</taxon>
        <taxon>Viridiplantae</taxon>
        <taxon>Streptophyta</taxon>
        <taxon>Embryophyta</taxon>
        <taxon>Tracheophyta</taxon>
        <taxon>Spermatophyta</taxon>
        <taxon>Magnoliopsida</taxon>
        <taxon>Liliopsida</taxon>
        <taxon>Poales</taxon>
        <taxon>Poaceae</taxon>
        <taxon>BOP clade</taxon>
        <taxon>Oryzoideae</taxon>
        <taxon>Oryzeae</taxon>
        <taxon>Oryzinae</taxon>
        <taxon>Oryza</taxon>
        <taxon>Oryza sativa</taxon>
    </lineage>
</organism>
<reference evidence="2" key="1">
    <citation type="journal article" date="2005" name="PLoS Biol.">
        <title>The genomes of Oryza sativa: a history of duplications.</title>
        <authorList>
            <person name="Yu J."/>
            <person name="Wang J."/>
            <person name="Lin W."/>
            <person name="Li S."/>
            <person name="Li H."/>
            <person name="Zhou J."/>
            <person name="Ni P."/>
            <person name="Dong W."/>
            <person name="Hu S."/>
            <person name="Zeng C."/>
            <person name="Zhang J."/>
            <person name="Zhang Y."/>
            <person name="Li R."/>
            <person name="Xu Z."/>
            <person name="Li S."/>
            <person name="Li X."/>
            <person name="Zheng H."/>
            <person name="Cong L."/>
            <person name="Lin L."/>
            <person name="Yin J."/>
            <person name="Geng J."/>
            <person name="Li G."/>
            <person name="Shi J."/>
            <person name="Liu J."/>
            <person name="Lv H."/>
            <person name="Li J."/>
            <person name="Wang J."/>
            <person name="Deng Y."/>
            <person name="Ran L."/>
            <person name="Shi X."/>
            <person name="Wang X."/>
            <person name="Wu Q."/>
            <person name="Li C."/>
            <person name="Ren X."/>
            <person name="Wang J."/>
            <person name="Wang X."/>
            <person name="Li D."/>
            <person name="Liu D."/>
            <person name="Zhang X."/>
            <person name="Ji Z."/>
            <person name="Zhao W."/>
            <person name="Sun Y."/>
            <person name="Zhang Z."/>
            <person name="Bao J."/>
            <person name="Han Y."/>
            <person name="Dong L."/>
            <person name="Ji J."/>
            <person name="Chen P."/>
            <person name="Wu S."/>
            <person name="Liu J."/>
            <person name="Xiao Y."/>
            <person name="Bu D."/>
            <person name="Tan J."/>
            <person name="Yang L."/>
            <person name="Ye C."/>
            <person name="Zhang J."/>
            <person name="Xu J."/>
            <person name="Zhou Y."/>
            <person name="Yu Y."/>
            <person name="Zhang B."/>
            <person name="Zhuang S."/>
            <person name="Wei H."/>
            <person name="Liu B."/>
            <person name="Lei M."/>
            <person name="Yu H."/>
            <person name="Li Y."/>
            <person name="Xu H."/>
            <person name="Wei S."/>
            <person name="He X."/>
            <person name="Fang L."/>
            <person name="Zhang Z."/>
            <person name="Zhang Y."/>
            <person name="Huang X."/>
            <person name="Su Z."/>
            <person name="Tong W."/>
            <person name="Li J."/>
            <person name="Tong Z."/>
            <person name="Li S."/>
            <person name="Ye J."/>
            <person name="Wang L."/>
            <person name="Fang L."/>
            <person name="Lei T."/>
            <person name="Chen C."/>
            <person name="Chen H."/>
            <person name="Xu Z."/>
            <person name="Li H."/>
            <person name="Huang H."/>
            <person name="Zhang F."/>
            <person name="Xu H."/>
            <person name="Li N."/>
            <person name="Zhao C."/>
            <person name="Li S."/>
            <person name="Dong L."/>
            <person name="Huang Y."/>
            <person name="Li L."/>
            <person name="Xi Y."/>
            <person name="Qi Q."/>
            <person name="Li W."/>
            <person name="Zhang B."/>
            <person name="Hu W."/>
            <person name="Zhang Y."/>
            <person name="Tian X."/>
            <person name="Jiao Y."/>
            <person name="Liang X."/>
            <person name="Jin J."/>
            <person name="Gao L."/>
            <person name="Zheng W."/>
            <person name="Hao B."/>
            <person name="Liu S."/>
            <person name="Wang W."/>
            <person name="Yuan L."/>
            <person name="Cao M."/>
            <person name="McDermott J."/>
            <person name="Samudrala R."/>
            <person name="Wang J."/>
            <person name="Wong G.K."/>
            <person name="Yang H."/>
        </authorList>
    </citation>
    <scope>NUCLEOTIDE SEQUENCE [LARGE SCALE GENOMIC DNA]</scope>
</reference>
<name>B9F4Q6_ORYSJ</name>
<accession>B9F4Q6</accession>
<dbReference type="AlphaFoldDB" id="B9F4Q6"/>
<reference evidence="2" key="2">
    <citation type="submission" date="2008-12" db="EMBL/GenBank/DDBJ databases">
        <title>Improved gene annotation of the rice (Oryza sativa) genomes.</title>
        <authorList>
            <person name="Wang J."/>
            <person name="Li R."/>
            <person name="Fan W."/>
            <person name="Huang Q."/>
            <person name="Zhang J."/>
            <person name="Zhou Y."/>
            <person name="Hu Y."/>
            <person name="Zi S."/>
            <person name="Li J."/>
            <person name="Ni P."/>
            <person name="Zheng H."/>
            <person name="Zhang Y."/>
            <person name="Zhao M."/>
            <person name="Hao Q."/>
            <person name="McDermott J."/>
            <person name="Samudrala R."/>
            <person name="Kristiansen K."/>
            <person name="Wong G.K.-S."/>
        </authorList>
    </citation>
    <scope>NUCLEOTIDE SEQUENCE</scope>
</reference>
<dbReference type="EMBL" id="CM000139">
    <property type="protein sequence ID" value="EEE58124.1"/>
    <property type="molecule type" value="Genomic_DNA"/>
</dbReference>
<protein>
    <submittedName>
        <fullName evidence="2">Uncharacterized protein</fullName>
    </submittedName>
</protein>
<dbReference type="Proteomes" id="UP000007752">
    <property type="component" value="Chromosome 2"/>
</dbReference>